<keyword evidence="3" id="KW-1185">Reference proteome</keyword>
<dbReference type="AlphaFoldDB" id="A0A409WPF6"/>
<dbReference type="SUPFAM" id="SSF52047">
    <property type="entry name" value="RNI-like"/>
    <property type="match status" value="1"/>
</dbReference>
<evidence type="ECO:0000313" key="2">
    <source>
        <dbReference type="EMBL" id="PPQ80382.1"/>
    </source>
</evidence>
<accession>A0A409WPF6</accession>
<organism evidence="2 3">
    <name type="scientific">Gymnopilus dilepis</name>
    <dbReference type="NCBI Taxonomy" id="231916"/>
    <lineage>
        <taxon>Eukaryota</taxon>
        <taxon>Fungi</taxon>
        <taxon>Dikarya</taxon>
        <taxon>Basidiomycota</taxon>
        <taxon>Agaricomycotina</taxon>
        <taxon>Agaricomycetes</taxon>
        <taxon>Agaricomycetidae</taxon>
        <taxon>Agaricales</taxon>
        <taxon>Agaricineae</taxon>
        <taxon>Hymenogastraceae</taxon>
        <taxon>Gymnopilus</taxon>
    </lineage>
</organism>
<sequence>MYTTIQAALTSIFSLLASALWQAMERLGRGGVTYAIVGSLSPIKWFTPIQELPVELLHHIFLLACVPCQRHSRPLECMRARCEGGGTSSLVLGRVCRDWRNVAWGLPDLWQRLDIIVTKTDHEDGFSRKVQLIKEWIQRAQGRLLTISVQPPGKTYGGHSPHPIFDCLALHSMQWKDLYLHTPDDCIQILNSAARGRVPCLETLYVERDRGARRSKPPLDFIADAPSLQVLDYSEYHLPRAGTRNSWPRLVSLAADEGFGSIEALQLSCPNLQYLRFRDSEGNALSFPRTHFSRLKSLVIKKKFWPVKAFKAPALESFAILDPPPDEFSFRDLRDLMDVSGCNLQAFGILLRTAYEVESLQNLFLRMENITNLYIGSYKATDYHSLVRIIPRMLDPGVSEDDHRGILLPKLEVLQYCTFDPIRSVHMVNMIKNRWHGVDGLKGTGIAKLRWVRFRKWKEEILVERLKEEIEQGLRVTYDLSYEDDLF</sequence>
<feature type="signal peptide" evidence="1">
    <location>
        <begin position="1"/>
        <end position="19"/>
    </location>
</feature>
<keyword evidence="1" id="KW-0732">Signal</keyword>
<dbReference type="STRING" id="231916.A0A409WPF6"/>
<name>A0A409WPF6_9AGAR</name>
<dbReference type="EMBL" id="NHYE01004955">
    <property type="protein sequence ID" value="PPQ80382.1"/>
    <property type="molecule type" value="Genomic_DNA"/>
</dbReference>
<evidence type="ECO:0000313" key="3">
    <source>
        <dbReference type="Proteomes" id="UP000284706"/>
    </source>
</evidence>
<feature type="chain" id="PRO_5019296811" evidence="1">
    <location>
        <begin position="20"/>
        <end position="487"/>
    </location>
</feature>
<proteinExistence type="predicted"/>
<comment type="caution">
    <text evidence="2">The sequence shown here is derived from an EMBL/GenBank/DDBJ whole genome shotgun (WGS) entry which is preliminary data.</text>
</comment>
<dbReference type="InParanoid" id="A0A409WPF6"/>
<dbReference type="Gene3D" id="1.20.1280.50">
    <property type="match status" value="1"/>
</dbReference>
<dbReference type="PANTHER" id="PTHR38926:SF5">
    <property type="entry name" value="F-BOX AND LEUCINE-RICH REPEAT PROTEIN 6"/>
    <property type="match status" value="1"/>
</dbReference>
<dbReference type="OrthoDB" id="2269034at2759"/>
<protein>
    <submittedName>
        <fullName evidence="2">Uncharacterized protein</fullName>
    </submittedName>
</protein>
<reference evidence="2 3" key="1">
    <citation type="journal article" date="2018" name="Evol. Lett.">
        <title>Horizontal gene cluster transfer increased hallucinogenic mushroom diversity.</title>
        <authorList>
            <person name="Reynolds H.T."/>
            <person name="Vijayakumar V."/>
            <person name="Gluck-Thaler E."/>
            <person name="Korotkin H.B."/>
            <person name="Matheny P.B."/>
            <person name="Slot J.C."/>
        </authorList>
    </citation>
    <scope>NUCLEOTIDE SEQUENCE [LARGE SCALE GENOMIC DNA]</scope>
    <source>
        <strain evidence="2 3">SRW20</strain>
    </source>
</reference>
<dbReference type="Proteomes" id="UP000284706">
    <property type="component" value="Unassembled WGS sequence"/>
</dbReference>
<gene>
    <name evidence="2" type="ORF">CVT26_008268</name>
</gene>
<dbReference type="PANTHER" id="PTHR38926">
    <property type="entry name" value="F-BOX DOMAIN CONTAINING PROTEIN, EXPRESSED"/>
    <property type="match status" value="1"/>
</dbReference>
<evidence type="ECO:0000256" key="1">
    <source>
        <dbReference type="SAM" id="SignalP"/>
    </source>
</evidence>